<accession>A0A0F9L2E6</accession>
<reference evidence="1" key="1">
    <citation type="journal article" date="2015" name="Nature">
        <title>Complex archaea that bridge the gap between prokaryotes and eukaryotes.</title>
        <authorList>
            <person name="Spang A."/>
            <person name="Saw J.H."/>
            <person name="Jorgensen S.L."/>
            <person name="Zaremba-Niedzwiedzka K."/>
            <person name="Martijn J."/>
            <person name="Lind A.E."/>
            <person name="van Eijk R."/>
            <person name="Schleper C."/>
            <person name="Guy L."/>
            <person name="Ettema T.J."/>
        </authorList>
    </citation>
    <scope>NUCLEOTIDE SEQUENCE</scope>
</reference>
<dbReference type="EMBL" id="LAZR01006911">
    <property type="protein sequence ID" value="KKM88804.1"/>
    <property type="molecule type" value="Genomic_DNA"/>
</dbReference>
<name>A0A0F9L2E6_9ZZZZ</name>
<protein>
    <submittedName>
        <fullName evidence="1">Uncharacterized protein</fullName>
    </submittedName>
</protein>
<sequence length="88" mass="9916">MTTHSVIEDFDVFLDRGLRLGASTEPTMVYEFLLQTAPQALDGGVIKAISFARHRGSHPVVYDCFLVGQRAVLLPRSEWWMQPGRGLR</sequence>
<comment type="caution">
    <text evidence="1">The sequence shown here is derived from an EMBL/GenBank/DDBJ whole genome shotgun (WGS) entry which is preliminary data.</text>
</comment>
<gene>
    <name evidence="1" type="ORF">LCGC14_1255080</name>
</gene>
<evidence type="ECO:0000313" key="1">
    <source>
        <dbReference type="EMBL" id="KKM88804.1"/>
    </source>
</evidence>
<dbReference type="AlphaFoldDB" id="A0A0F9L2E6"/>
<organism evidence="1">
    <name type="scientific">marine sediment metagenome</name>
    <dbReference type="NCBI Taxonomy" id="412755"/>
    <lineage>
        <taxon>unclassified sequences</taxon>
        <taxon>metagenomes</taxon>
        <taxon>ecological metagenomes</taxon>
    </lineage>
</organism>
<proteinExistence type="predicted"/>